<comment type="caution">
    <text evidence="1">The sequence shown here is derived from an EMBL/GenBank/DDBJ whole genome shotgun (WGS) entry which is preliminary data.</text>
</comment>
<dbReference type="Proteomes" id="UP001165960">
    <property type="component" value="Unassembled WGS sequence"/>
</dbReference>
<name>A0ACC2RHK2_9FUNG</name>
<reference evidence="1" key="1">
    <citation type="submission" date="2022-04" db="EMBL/GenBank/DDBJ databases">
        <title>Genome of the entomopathogenic fungus Entomophthora muscae.</title>
        <authorList>
            <person name="Elya C."/>
            <person name="Lovett B.R."/>
            <person name="Lee E."/>
            <person name="Macias A.M."/>
            <person name="Hajek A.E."/>
            <person name="De Bivort B.L."/>
            <person name="Kasson M.T."/>
            <person name="De Fine Licht H.H."/>
            <person name="Stajich J.E."/>
        </authorList>
    </citation>
    <scope>NUCLEOTIDE SEQUENCE</scope>
    <source>
        <strain evidence="1">Berkeley</strain>
    </source>
</reference>
<protein>
    <submittedName>
        <fullName evidence="1">Uncharacterized protein</fullName>
    </submittedName>
</protein>
<gene>
    <name evidence="1" type="ORF">DSO57_1023137</name>
</gene>
<proteinExistence type="predicted"/>
<evidence type="ECO:0000313" key="2">
    <source>
        <dbReference type="Proteomes" id="UP001165960"/>
    </source>
</evidence>
<keyword evidence="2" id="KW-1185">Reference proteome</keyword>
<sequence>MTLFQANLGYTPSFLPDLEGYFCSQSAAQLATTIKEAQAQLSAILEYKKYYNKKRIPGNKIQPKDLVLLSTKNLSVIIASRKFRSCFIRPFQVVEKIGNTTSDYLFLKISAFAMSFIVPSS</sequence>
<evidence type="ECO:0000313" key="1">
    <source>
        <dbReference type="EMBL" id="KAJ9049563.1"/>
    </source>
</evidence>
<dbReference type="EMBL" id="QTSX02007219">
    <property type="protein sequence ID" value="KAJ9049563.1"/>
    <property type="molecule type" value="Genomic_DNA"/>
</dbReference>
<accession>A0ACC2RHK2</accession>
<organism evidence="1 2">
    <name type="scientific">Entomophthora muscae</name>
    <dbReference type="NCBI Taxonomy" id="34485"/>
    <lineage>
        <taxon>Eukaryota</taxon>
        <taxon>Fungi</taxon>
        <taxon>Fungi incertae sedis</taxon>
        <taxon>Zoopagomycota</taxon>
        <taxon>Entomophthoromycotina</taxon>
        <taxon>Entomophthoromycetes</taxon>
        <taxon>Entomophthorales</taxon>
        <taxon>Entomophthoraceae</taxon>
        <taxon>Entomophthora</taxon>
    </lineage>
</organism>